<evidence type="ECO:0000256" key="10">
    <source>
        <dbReference type="SAM" id="Phobius"/>
    </source>
</evidence>
<dbReference type="SMART" id="SM00282">
    <property type="entry name" value="LamG"/>
    <property type="match status" value="4"/>
</dbReference>
<evidence type="ECO:0000256" key="9">
    <source>
        <dbReference type="PROSITE-ProRule" id="PRU00076"/>
    </source>
</evidence>
<dbReference type="GO" id="GO:0016020">
    <property type="term" value="C:membrane"/>
    <property type="evidence" value="ECO:0007669"/>
    <property type="project" value="UniProtKB-SubCell"/>
</dbReference>
<keyword evidence="4 10" id="KW-0812">Transmembrane</keyword>
<keyword evidence="3 9" id="KW-0245">EGF-like domain</keyword>
<dbReference type="OrthoDB" id="26719at2759"/>
<dbReference type="Gene3D" id="2.60.120.200">
    <property type="match status" value="4"/>
</dbReference>
<dbReference type="FunFam" id="2.10.25.10:FF:000015">
    <property type="entry name" value="neurexin-1 isoform X1"/>
    <property type="match status" value="1"/>
</dbReference>
<evidence type="ECO:0000256" key="1">
    <source>
        <dbReference type="ARBA" id="ARBA00004479"/>
    </source>
</evidence>
<dbReference type="SMART" id="SM00181">
    <property type="entry name" value="EGF"/>
    <property type="match status" value="2"/>
</dbReference>
<keyword evidence="6 10" id="KW-1133">Transmembrane helix</keyword>
<evidence type="ECO:0000259" key="13">
    <source>
        <dbReference type="PROSITE" id="PS50025"/>
    </source>
</evidence>
<reference evidence="16" key="1">
    <citation type="submission" date="2021-02" db="EMBL/GenBank/DDBJ databases">
        <authorList>
            <person name="Nowell W R."/>
        </authorList>
    </citation>
    <scope>NUCLEOTIDE SEQUENCE</scope>
</reference>
<comment type="subcellular location">
    <subcellularLocation>
        <location evidence="1">Membrane</location>
        <topology evidence="1">Single-pass type I membrane protein</topology>
    </subcellularLocation>
</comment>
<dbReference type="EMBL" id="CAJNOR010000413">
    <property type="protein sequence ID" value="CAF0906735.1"/>
    <property type="molecule type" value="Genomic_DNA"/>
</dbReference>
<dbReference type="InterPro" id="IPR008979">
    <property type="entry name" value="Galactose-bd-like_sf"/>
</dbReference>
<evidence type="ECO:0000256" key="5">
    <source>
        <dbReference type="ARBA" id="ARBA00022729"/>
    </source>
</evidence>
<dbReference type="SMART" id="SM00231">
    <property type="entry name" value="FA58C"/>
    <property type="match status" value="1"/>
</dbReference>
<dbReference type="CDD" id="cd00110">
    <property type="entry name" value="LamG"/>
    <property type="match status" value="4"/>
</dbReference>
<dbReference type="InterPro" id="IPR001791">
    <property type="entry name" value="Laminin_G"/>
</dbReference>
<sequence>MWILSSMHFISFFILLQSISFIDSLTTADIYSPCKRPPTLGVESGRIPNGAFFASSFVQGREPYTARLNGRYAWRPAYMDADQYLYVDLGSRYYVTGVATQGRRAAKEYVSVFNLMYSDNGHNWFHYTNGDKIIVNFAGNKNDNGIVRNNLSDPVITRYIRFNPRQWNNFISMRVEVYGCPFTSSSFNFDGQTIAYYDATYIPLHNKQDELRLRFKTNYPHGVLVYAKGTQNNDYISVELRNGSIFVGVDLGSMPGRPGATYIQIGSVLDDYQWHDLAVTRYMRNISVKLDQVVVDEQSRSAFNGLDLDGKLYIGGAPNHMERGLSVRPNFQGCLENVLYISPSTNAILDVLQNLQRQAPFYGLEQGMIGSGAMCDDDSMNMHPYTFKTVDSYLEIFRKPGATSIDLSFQMRTFEPNGILFYTNLSDPKQLMIGINDVPDQDFLRLFLDEGQLACTVQLDGNKRTVRHRRNNLNDGQWHEISLLLTQFRFNITVDYEPEFSFTRNNLSTTDRFTFSSNGDQINRDTAMTGFVGCVRQLVMSGIQILPRDLTSNITLTDSDGSRPRTGMVVNHDVLLDACEMFDRCTPNPCRHGGICSQTWTRFRCDCSKTGYSGAVCHISDNPLSCLDYKLNRMKPDEIIPERMTTIDIDGSGPLAPFSILCRFGAKSEILNVTEVSHYHELESYVSSGYQLPDSLYSQTINYRIPLPQVFAIIDRSYVCKQHIEYTCFKSRLLNYPNPPFGWWVGRTNQSMDYWGGSEVGTGKCSCGLDMTCANPNLFCNCDSQMATELKDAGYLTRKEFLPVLRVEFGDTGPPGSDQYGRYQVGRLQCEGDLLYDNTITFRKADAIITVPPFEAKVAGDIRFQFKTGFDSATFGSAIIVQNIGYEDGDLIEIRLQAPREIAFRYSVGRGTNIITIRSPYDFNDNDWHTIQIEINRQEARLTVDSLSAANPEDQTTFRHMRLTSNLTIGASVTNRNGFVGCIRAFQVNGELVDLKYFAMQGMYGISPGCVGKCESNPCLNGGRCNERWSSYDCDCTFTPFRGPICSTEIGTRLEANTMIKYIFPTEGITATEEETIRVLFTTYKKQGILLQLKSDKTDEKGMVDYFTMELNNNGGVRIKFNYGFDTFEYNVPYDLTNGQDHEIIVTRRDFGKRIMIIVDNYEPYEDEFPQTQQIDMQFDSPRVMYIGRNDTTPPEQGFSGCIARLQFNRIFPLKYAFLEERDPNITWTGGHIREWPCGTEPVKYLPEPVEIPPDRGFSILALPRPVYAQNIYARNVAIISGSIGIFAIFVLLLIGLCYHKTKQSGQYKTKEDEGADQAIDADTAIIRGDPRHPDVTEAREWFF</sequence>
<feature type="signal peptide" evidence="11">
    <location>
        <begin position="1"/>
        <end position="24"/>
    </location>
</feature>
<evidence type="ECO:0000256" key="2">
    <source>
        <dbReference type="ARBA" id="ARBA00010241"/>
    </source>
</evidence>
<dbReference type="PANTHER" id="PTHR15036">
    <property type="entry name" value="PIKACHURIN-LIKE PROTEIN"/>
    <property type="match status" value="1"/>
</dbReference>
<evidence type="ECO:0000256" key="4">
    <source>
        <dbReference type="ARBA" id="ARBA00022692"/>
    </source>
</evidence>
<comment type="similarity">
    <text evidence="2">Belongs to the neurexin family.</text>
</comment>
<dbReference type="Proteomes" id="UP000663828">
    <property type="component" value="Unassembled WGS sequence"/>
</dbReference>
<dbReference type="SUPFAM" id="SSF49899">
    <property type="entry name" value="Concanavalin A-like lectins/glucanases"/>
    <property type="match status" value="4"/>
</dbReference>
<accession>A0A815LKR9</accession>
<dbReference type="InterPro" id="IPR000742">
    <property type="entry name" value="EGF"/>
</dbReference>
<feature type="domain" description="Laminin G" evidence="13">
    <location>
        <begin position="838"/>
        <end position="1010"/>
    </location>
</feature>
<dbReference type="Gene3D" id="2.60.120.1000">
    <property type="match status" value="1"/>
</dbReference>
<feature type="domain" description="Laminin G" evidence="13">
    <location>
        <begin position="1051"/>
        <end position="1238"/>
    </location>
</feature>
<dbReference type="Proteomes" id="UP000663852">
    <property type="component" value="Unassembled WGS sequence"/>
</dbReference>
<dbReference type="PROSITE" id="PS50022">
    <property type="entry name" value="FA58C_3"/>
    <property type="match status" value="1"/>
</dbReference>
<dbReference type="InterPro" id="IPR013320">
    <property type="entry name" value="ConA-like_dom_sf"/>
</dbReference>
<keyword evidence="8" id="KW-1015">Disulfide bond</keyword>
<evidence type="ECO:0000313" key="15">
    <source>
        <dbReference type="EMBL" id="CAF0906735.1"/>
    </source>
</evidence>
<feature type="domain" description="Laminin G" evidence="13">
    <location>
        <begin position="377"/>
        <end position="579"/>
    </location>
</feature>
<gene>
    <name evidence="16" type="ORF">EDS130_LOCUS36551</name>
    <name evidence="15" type="ORF">XAT740_LOCUS8315</name>
</gene>
<dbReference type="PROSITE" id="PS01286">
    <property type="entry name" value="FA58C_2"/>
    <property type="match status" value="1"/>
</dbReference>
<feature type="domain" description="Laminin G" evidence="13">
    <location>
        <begin position="184"/>
        <end position="375"/>
    </location>
</feature>
<dbReference type="PROSITE" id="PS50026">
    <property type="entry name" value="EGF_3"/>
    <property type="match status" value="2"/>
</dbReference>
<feature type="chain" id="PRO_5036411921" description="Neurexin-4" evidence="11">
    <location>
        <begin position="25"/>
        <end position="1344"/>
    </location>
</feature>
<feature type="domain" description="EGF-like" evidence="14">
    <location>
        <begin position="1011"/>
        <end position="1047"/>
    </location>
</feature>
<dbReference type="Pfam" id="PF02210">
    <property type="entry name" value="Laminin_G_2"/>
    <property type="match status" value="4"/>
</dbReference>
<proteinExistence type="inferred from homology"/>
<dbReference type="InterPro" id="IPR050372">
    <property type="entry name" value="Neurexin-related_CASP"/>
</dbReference>
<dbReference type="PROSITE" id="PS50025">
    <property type="entry name" value="LAM_G_DOMAIN"/>
    <property type="match status" value="4"/>
</dbReference>
<keyword evidence="5 11" id="KW-0732">Signal</keyword>
<dbReference type="SUPFAM" id="SSF49785">
    <property type="entry name" value="Galactose-binding domain-like"/>
    <property type="match status" value="1"/>
</dbReference>
<evidence type="ECO:0000313" key="17">
    <source>
        <dbReference type="Proteomes" id="UP000663828"/>
    </source>
</evidence>
<dbReference type="PANTHER" id="PTHR15036:SF49">
    <property type="entry name" value="AXOTACTIN"/>
    <property type="match status" value="1"/>
</dbReference>
<dbReference type="CDD" id="cd00054">
    <property type="entry name" value="EGF_CA"/>
    <property type="match status" value="2"/>
</dbReference>
<feature type="transmembrane region" description="Helical" evidence="10">
    <location>
        <begin position="1277"/>
        <end position="1299"/>
    </location>
</feature>
<feature type="domain" description="F5/8 type C" evidence="12">
    <location>
        <begin position="34"/>
        <end position="180"/>
    </location>
</feature>
<evidence type="ECO:0000256" key="11">
    <source>
        <dbReference type="SAM" id="SignalP"/>
    </source>
</evidence>
<evidence type="ECO:0000256" key="3">
    <source>
        <dbReference type="ARBA" id="ARBA00022536"/>
    </source>
</evidence>
<dbReference type="Gene3D" id="2.60.120.260">
    <property type="entry name" value="Galactose-binding domain-like"/>
    <property type="match status" value="1"/>
</dbReference>
<feature type="domain" description="EGF-like" evidence="14">
    <location>
        <begin position="581"/>
        <end position="618"/>
    </location>
</feature>
<evidence type="ECO:0000256" key="6">
    <source>
        <dbReference type="ARBA" id="ARBA00022989"/>
    </source>
</evidence>
<evidence type="ECO:0000313" key="16">
    <source>
        <dbReference type="EMBL" id="CAF1408638.1"/>
    </source>
</evidence>
<keyword evidence="17" id="KW-1185">Reference proteome</keyword>
<evidence type="ECO:0000259" key="14">
    <source>
        <dbReference type="PROSITE" id="PS50026"/>
    </source>
</evidence>
<dbReference type="Pfam" id="PF00008">
    <property type="entry name" value="EGF"/>
    <property type="match status" value="1"/>
</dbReference>
<evidence type="ECO:0000259" key="12">
    <source>
        <dbReference type="PROSITE" id="PS50022"/>
    </source>
</evidence>
<evidence type="ECO:0000256" key="7">
    <source>
        <dbReference type="ARBA" id="ARBA00023136"/>
    </source>
</evidence>
<dbReference type="Gene3D" id="2.10.25.10">
    <property type="entry name" value="Laminin"/>
    <property type="match status" value="2"/>
</dbReference>
<dbReference type="CDD" id="cd00057">
    <property type="entry name" value="FA58C"/>
    <property type="match status" value="1"/>
</dbReference>
<evidence type="ECO:0000256" key="8">
    <source>
        <dbReference type="ARBA" id="ARBA00023157"/>
    </source>
</evidence>
<organism evidence="16 18">
    <name type="scientific">Adineta ricciae</name>
    <name type="common">Rotifer</name>
    <dbReference type="NCBI Taxonomy" id="249248"/>
    <lineage>
        <taxon>Eukaryota</taxon>
        <taxon>Metazoa</taxon>
        <taxon>Spiralia</taxon>
        <taxon>Gnathifera</taxon>
        <taxon>Rotifera</taxon>
        <taxon>Eurotatoria</taxon>
        <taxon>Bdelloidea</taxon>
        <taxon>Adinetida</taxon>
        <taxon>Adinetidae</taxon>
        <taxon>Adineta</taxon>
    </lineage>
</organism>
<evidence type="ECO:0000313" key="18">
    <source>
        <dbReference type="Proteomes" id="UP000663852"/>
    </source>
</evidence>
<keyword evidence="7 10" id="KW-0472">Membrane</keyword>
<dbReference type="Pfam" id="PF00754">
    <property type="entry name" value="F5_F8_type_C"/>
    <property type="match status" value="1"/>
</dbReference>
<protein>
    <recommendedName>
        <fullName evidence="19">Neurexin-4</fullName>
    </recommendedName>
</protein>
<dbReference type="PROSITE" id="PS01285">
    <property type="entry name" value="FA58C_1"/>
    <property type="match status" value="1"/>
</dbReference>
<comment type="caution">
    <text evidence="16">The sequence shown here is derived from an EMBL/GenBank/DDBJ whole genome shotgun (WGS) entry which is preliminary data.</text>
</comment>
<dbReference type="InterPro" id="IPR000421">
    <property type="entry name" value="FA58C"/>
</dbReference>
<evidence type="ECO:0008006" key="19">
    <source>
        <dbReference type="Google" id="ProtNLM"/>
    </source>
</evidence>
<comment type="caution">
    <text evidence="9">Lacks conserved residue(s) required for the propagation of feature annotation.</text>
</comment>
<dbReference type="FunFam" id="2.60.120.260:FF:000016">
    <property type="entry name" value="Contactin-associated protein-like 4 isoform 1"/>
    <property type="match status" value="1"/>
</dbReference>
<dbReference type="EMBL" id="CAJNOJ010000342">
    <property type="protein sequence ID" value="CAF1408638.1"/>
    <property type="molecule type" value="Genomic_DNA"/>
</dbReference>
<name>A0A815LKR9_ADIRI</name>